<reference evidence="12 13" key="1">
    <citation type="submission" date="2016-10" db="EMBL/GenBank/DDBJ databases">
        <authorList>
            <person name="de Groot N.N."/>
        </authorList>
    </citation>
    <scope>NUCLEOTIDE SEQUENCE [LARGE SCALE GENOMIC DNA]</scope>
    <source>
        <strain evidence="12 13">NE2</strain>
    </source>
</reference>
<dbReference type="PROSITE" id="PS50893">
    <property type="entry name" value="ABC_TRANSPORTER_2"/>
    <property type="match status" value="1"/>
</dbReference>
<keyword evidence="7 9" id="KW-1133">Transmembrane helix</keyword>
<feature type="transmembrane region" description="Helical" evidence="9">
    <location>
        <begin position="168"/>
        <end position="190"/>
    </location>
</feature>
<dbReference type="InterPro" id="IPR017871">
    <property type="entry name" value="ABC_transporter-like_CS"/>
</dbReference>
<dbReference type="InterPro" id="IPR003593">
    <property type="entry name" value="AAA+_ATPase"/>
</dbReference>
<dbReference type="GO" id="GO:0015421">
    <property type="term" value="F:ABC-type oligopeptide transporter activity"/>
    <property type="evidence" value="ECO:0007669"/>
    <property type="project" value="TreeGrafter"/>
</dbReference>
<keyword evidence="13" id="KW-1185">Reference proteome</keyword>
<dbReference type="Gene3D" id="1.20.1560.10">
    <property type="entry name" value="ABC transporter type 1, transmembrane domain"/>
    <property type="match status" value="1"/>
</dbReference>
<dbReference type="FunFam" id="3.40.50.300:FF:000287">
    <property type="entry name" value="Multidrug ABC transporter ATP-binding protein"/>
    <property type="match status" value="1"/>
</dbReference>
<feature type="domain" description="ABC transporter" evidence="10">
    <location>
        <begin position="344"/>
        <end position="579"/>
    </location>
</feature>
<evidence type="ECO:0000259" key="10">
    <source>
        <dbReference type="PROSITE" id="PS50893"/>
    </source>
</evidence>
<evidence type="ECO:0000256" key="4">
    <source>
        <dbReference type="ARBA" id="ARBA00022692"/>
    </source>
</evidence>
<evidence type="ECO:0000256" key="9">
    <source>
        <dbReference type="SAM" id="Phobius"/>
    </source>
</evidence>
<dbReference type="SUPFAM" id="SSF90123">
    <property type="entry name" value="ABC transporter transmembrane region"/>
    <property type="match status" value="1"/>
</dbReference>
<dbReference type="AlphaFoldDB" id="A0A1I4B426"/>
<evidence type="ECO:0000256" key="1">
    <source>
        <dbReference type="ARBA" id="ARBA00004651"/>
    </source>
</evidence>
<evidence type="ECO:0000256" key="2">
    <source>
        <dbReference type="ARBA" id="ARBA00005417"/>
    </source>
</evidence>
<gene>
    <name evidence="12" type="ORF">SAMN05444581_112102</name>
</gene>
<proteinExistence type="inferred from homology"/>
<evidence type="ECO:0000259" key="11">
    <source>
        <dbReference type="PROSITE" id="PS50929"/>
    </source>
</evidence>
<keyword evidence="6 12" id="KW-0067">ATP-binding</keyword>
<evidence type="ECO:0000256" key="7">
    <source>
        <dbReference type="ARBA" id="ARBA00022989"/>
    </source>
</evidence>
<feature type="domain" description="ABC transmembrane type-1" evidence="11">
    <location>
        <begin position="25"/>
        <end position="310"/>
    </location>
</feature>
<dbReference type="Gene3D" id="3.40.50.300">
    <property type="entry name" value="P-loop containing nucleotide triphosphate hydrolases"/>
    <property type="match status" value="1"/>
</dbReference>
<dbReference type="InterPro" id="IPR003439">
    <property type="entry name" value="ABC_transporter-like_ATP-bd"/>
</dbReference>
<dbReference type="RefSeq" id="WP_091684557.1">
    <property type="nucleotide sequence ID" value="NZ_FOSN01000012.1"/>
</dbReference>
<dbReference type="Pfam" id="PF00005">
    <property type="entry name" value="ABC_tran"/>
    <property type="match status" value="1"/>
</dbReference>
<dbReference type="PANTHER" id="PTHR43394">
    <property type="entry name" value="ATP-DEPENDENT PERMEASE MDL1, MITOCHONDRIAL"/>
    <property type="match status" value="1"/>
</dbReference>
<dbReference type="STRING" id="1612308.SAMN05444581_112102"/>
<organism evidence="12 13">
    <name type="scientific">Methylocapsa palsarum</name>
    <dbReference type="NCBI Taxonomy" id="1612308"/>
    <lineage>
        <taxon>Bacteria</taxon>
        <taxon>Pseudomonadati</taxon>
        <taxon>Pseudomonadota</taxon>
        <taxon>Alphaproteobacteria</taxon>
        <taxon>Hyphomicrobiales</taxon>
        <taxon>Beijerinckiaceae</taxon>
        <taxon>Methylocapsa</taxon>
    </lineage>
</organism>
<evidence type="ECO:0000256" key="3">
    <source>
        <dbReference type="ARBA" id="ARBA00022448"/>
    </source>
</evidence>
<keyword evidence="5" id="KW-0547">Nucleotide-binding</keyword>
<dbReference type="InterPro" id="IPR039421">
    <property type="entry name" value="Type_1_exporter"/>
</dbReference>
<keyword evidence="8 9" id="KW-0472">Membrane</keyword>
<dbReference type="PROSITE" id="PS50929">
    <property type="entry name" value="ABC_TM1F"/>
    <property type="match status" value="1"/>
</dbReference>
<evidence type="ECO:0000256" key="8">
    <source>
        <dbReference type="ARBA" id="ARBA00023136"/>
    </source>
</evidence>
<dbReference type="PROSITE" id="PS00211">
    <property type="entry name" value="ABC_TRANSPORTER_1"/>
    <property type="match status" value="1"/>
</dbReference>
<dbReference type="EMBL" id="FOSN01000012">
    <property type="protein sequence ID" value="SFK62626.1"/>
    <property type="molecule type" value="Genomic_DNA"/>
</dbReference>
<dbReference type="SUPFAM" id="SSF52540">
    <property type="entry name" value="P-loop containing nucleoside triphosphate hydrolases"/>
    <property type="match status" value="1"/>
</dbReference>
<evidence type="ECO:0000313" key="12">
    <source>
        <dbReference type="EMBL" id="SFK62626.1"/>
    </source>
</evidence>
<dbReference type="GO" id="GO:0005886">
    <property type="term" value="C:plasma membrane"/>
    <property type="evidence" value="ECO:0007669"/>
    <property type="project" value="UniProtKB-SubCell"/>
</dbReference>
<keyword evidence="4 9" id="KW-0812">Transmembrane</keyword>
<dbReference type="OrthoDB" id="9804259at2"/>
<feature type="transmembrane region" description="Helical" evidence="9">
    <location>
        <begin position="141"/>
        <end position="161"/>
    </location>
</feature>
<dbReference type="SMART" id="SM00382">
    <property type="entry name" value="AAA"/>
    <property type="match status" value="1"/>
</dbReference>
<sequence>MPDSSFKQVLRFVWRYWRMAPGLFATLIALRVASSLVDVATPFAAGRLIDSVAMGQERDLARGLGALACLLALVLAVLLLRSAVEFVLVKFAAAAMARLVVDAFARVQRFSADWHANSFAGATVRKITRGMWAFDNFTDSMVYQFTPALIITLTLSTVFLVRWPLLGIVVTLSIFIYLCVSIALSTAWVAPASSLAQTEDSRLSAFLADSLTANQTVKAFAGESREDLDFARLTEGWREKTTIAWRRSVYSGTAQSAVLLAMQASMLGAGLWLWSKGEAGPGDIASLVSVQLLVRGYLSDMGAHVRVAQRSINEMEDIAAFCETEPHIGDLPGAMSLAVPRGRVVFDDVTFGYSGAAGPLFESLSLEIQPGEKIGLVGASGAGKSTFVKLLQRLYNLDGGRILIDGEDIAGVTQASLRQAIGLVPQDPALFHRSIAENISYGRPGALEAEIEQAAAWAHADLFVARLPKLYQTLVGERGVKLSGGERQRVAIARAILAATPILILDEATSSLDSLSEALIRDAIDHLSEGRTTIVVAHRLSTVQRLDRILVFDAGRIIEDGPHKELVRKPGGVYRRLFETQSGGGFTASSQDKPGILGYRLNRPR</sequence>
<dbReference type="InterPro" id="IPR011527">
    <property type="entry name" value="ABC1_TM_dom"/>
</dbReference>
<comment type="subcellular location">
    <subcellularLocation>
        <location evidence="1">Cell membrane</location>
        <topology evidence="1">Multi-pass membrane protein</topology>
    </subcellularLocation>
</comment>
<dbReference type="Proteomes" id="UP000198755">
    <property type="component" value="Unassembled WGS sequence"/>
</dbReference>
<evidence type="ECO:0000313" key="13">
    <source>
        <dbReference type="Proteomes" id="UP000198755"/>
    </source>
</evidence>
<dbReference type="GO" id="GO:0016887">
    <property type="term" value="F:ATP hydrolysis activity"/>
    <property type="evidence" value="ECO:0007669"/>
    <property type="project" value="InterPro"/>
</dbReference>
<keyword evidence="3" id="KW-0813">Transport</keyword>
<name>A0A1I4B426_9HYPH</name>
<dbReference type="PANTHER" id="PTHR43394:SF1">
    <property type="entry name" value="ATP-BINDING CASSETTE SUB-FAMILY B MEMBER 10, MITOCHONDRIAL"/>
    <property type="match status" value="1"/>
</dbReference>
<comment type="similarity">
    <text evidence="2">Belongs to the ABC transporter superfamily.</text>
</comment>
<evidence type="ECO:0000256" key="5">
    <source>
        <dbReference type="ARBA" id="ARBA00022741"/>
    </source>
</evidence>
<dbReference type="InterPro" id="IPR036640">
    <property type="entry name" value="ABC1_TM_sf"/>
</dbReference>
<feature type="transmembrane region" description="Helical" evidence="9">
    <location>
        <begin position="59"/>
        <end position="80"/>
    </location>
</feature>
<dbReference type="GO" id="GO:0005524">
    <property type="term" value="F:ATP binding"/>
    <property type="evidence" value="ECO:0007669"/>
    <property type="project" value="UniProtKB-KW"/>
</dbReference>
<dbReference type="InterPro" id="IPR027417">
    <property type="entry name" value="P-loop_NTPase"/>
</dbReference>
<evidence type="ECO:0000256" key="6">
    <source>
        <dbReference type="ARBA" id="ARBA00022840"/>
    </source>
</evidence>
<dbReference type="Pfam" id="PF00664">
    <property type="entry name" value="ABC_membrane"/>
    <property type="match status" value="1"/>
</dbReference>
<accession>A0A1I4B426</accession>
<protein>
    <submittedName>
        <fullName evidence="12">ATP-binding cassette, subfamily B</fullName>
    </submittedName>
</protein>